<dbReference type="AlphaFoldDB" id="A0A0G1DJJ8"/>
<evidence type="ECO:0000313" key="2">
    <source>
        <dbReference type="Proteomes" id="UP000033867"/>
    </source>
</evidence>
<gene>
    <name evidence="1" type="ORF">UV42_C0037G0001</name>
</gene>
<proteinExistence type="predicted"/>
<name>A0A0G1DJJ8_9BACT</name>
<dbReference type="Proteomes" id="UP000033867">
    <property type="component" value="Unassembled WGS sequence"/>
</dbReference>
<comment type="caution">
    <text evidence="1">The sequence shown here is derived from an EMBL/GenBank/DDBJ whole genome shotgun (WGS) entry which is preliminary data.</text>
</comment>
<protein>
    <submittedName>
        <fullName evidence="1">Uncharacterized protein</fullName>
    </submittedName>
</protein>
<sequence length="238" mass="27473">METPPQEHFPVKDNLHTDILEQKYGPIHAEVLRHDNVHEMEKKTERIREARLVDQQNILRTYALTFLTYDKDRTEIASIDDEIRQGGLIGQTFRNHGYTIKKNVIDVFIIPIPAKMSDDFKVETTEAKARLTEFYAKKTGTPPTIYGTVLEIYSPDFKNPEDGINDVDINQVNPLTGALQDVGVPIDEIWEHLDRASENNEWGDLKEKYEQARQLSQPIVQSLHEKITQYLENSQGEQ</sequence>
<organism evidence="1 2">
    <name type="scientific">Candidatus Magasanikbacteria bacterium GW2011_GWE2_42_7</name>
    <dbReference type="NCBI Taxonomy" id="1619052"/>
    <lineage>
        <taxon>Bacteria</taxon>
        <taxon>Candidatus Magasanikiibacteriota</taxon>
    </lineage>
</organism>
<reference evidence="1 2" key="1">
    <citation type="journal article" date="2015" name="Nature">
        <title>rRNA introns, odd ribosomes, and small enigmatic genomes across a large radiation of phyla.</title>
        <authorList>
            <person name="Brown C.T."/>
            <person name="Hug L.A."/>
            <person name="Thomas B.C."/>
            <person name="Sharon I."/>
            <person name="Castelle C.J."/>
            <person name="Singh A."/>
            <person name="Wilkins M.J."/>
            <person name="Williams K.H."/>
            <person name="Banfield J.F."/>
        </authorList>
    </citation>
    <scope>NUCLEOTIDE SEQUENCE [LARGE SCALE GENOMIC DNA]</scope>
</reference>
<dbReference type="EMBL" id="LCEK01000037">
    <property type="protein sequence ID" value="KKS71026.1"/>
    <property type="molecule type" value="Genomic_DNA"/>
</dbReference>
<evidence type="ECO:0000313" key="1">
    <source>
        <dbReference type="EMBL" id="KKS71026.1"/>
    </source>
</evidence>
<accession>A0A0G1DJJ8</accession>